<dbReference type="Gene3D" id="2.30.110.10">
    <property type="entry name" value="Electron Transport, Fmn-binding Protein, Chain A"/>
    <property type="match status" value="1"/>
</dbReference>
<dbReference type="PANTHER" id="PTHR37273:SF1">
    <property type="entry name" value="ADL397C-AP"/>
    <property type="match status" value="1"/>
</dbReference>
<sequence length="519" mass="59531">MKLSVLTALASVLVAADAIQVWKRPTVEDAAVNARTLIQRESLANINTVYQEGDDKGLPASFVEYYTDCGDGNPVILAIDMATSFRNVKGGSPYSLTVRVGDHAPHEQVDPRYPGSRPHSVAGSPRINLRGKFETVKEEEVDELQKCFLKRHKDAAWWLPGNPIHSSHFVKFMVDEAYFLGGFGDTGYIGKIPKELYQNASSIDNGRPEHHEDDKEEFVKQLSEGDGSNWGYDAYMLQHSLKSSIKSTFKKIDGEIKALKELLNEEKEIKEGQTYADEEQLKEFIKASKNKFSKRNEEQVPLTIPEVNLSSEQINKLINELEQLKTDFLQFGQKLIEKTTGDKKVEELKLEEVEESDEEEEFKPRHRNFKHKKAKCNGKGRIGKDHKDVGFKKHHEGKPNHHERRPKHHEGNPEDHERRPNHHERGPKPLLAMIFDFFTGGNPEHLGPRPHHSGPKKPHHFKDDNEDELSKEDSKEFKHFKHHDFKQRRPKNVKFESDFSSEKRSPKNIKLGLENINLD</sequence>
<comment type="caution">
    <text evidence="4">The sequence shown here is derived from an EMBL/GenBank/DDBJ whole genome shotgun (WGS) entry which is preliminary data.</text>
</comment>
<evidence type="ECO:0000313" key="5">
    <source>
        <dbReference type="Proteomes" id="UP000009328"/>
    </source>
</evidence>
<feature type="signal peptide" evidence="2">
    <location>
        <begin position="1"/>
        <end position="18"/>
    </location>
</feature>
<dbReference type="SUPFAM" id="SSF50475">
    <property type="entry name" value="FMN-binding split barrel"/>
    <property type="match status" value="1"/>
</dbReference>
<feature type="compositionally biased region" description="Basic residues" evidence="1">
    <location>
        <begin position="364"/>
        <end position="378"/>
    </location>
</feature>
<feature type="compositionally biased region" description="Basic residues" evidence="1">
    <location>
        <begin position="448"/>
        <end position="460"/>
    </location>
</feature>
<organism evidence="4 5">
    <name type="scientific">Wickerhamomyces ciferrii (strain ATCC 14091 / BCRC 22168 / CBS 111 / JCM 3599 / NBRC 0793 / NRRL Y-1031 F-60-10)</name>
    <name type="common">Yeast</name>
    <name type="synonym">Pichia ciferrii</name>
    <dbReference type="NCBI Taxonomy" id="1206466"/>
    <lineage>
        <taxon>Eukaryota</taxon>
        <taxon>Fungi</taxon>
        <taxon>Dikarya</taxon>
        <taxon>Ascomycota</taxon>
        <taxon>Saccharomycotina</taxon>
        <taxon>Saccharomycetes</taxon>
        <taxon>Phaffomycetales</taxon>
        <taxon>Wickerhamomycetaceae</taxon>
        <taxon>Wickerhamomyces</taxon>
    </lineage>
</organism>
<accession>K0KVA0</accession>
<dbReference type="InterPro" id="IPR055343">
    <property type="entry name" value="CREG_beta-barrel"/>
</dbReference>
<dbReference type="InParanoid" id="K0KVA0"/>
<reference evidence="4 5" key="1">
    <citation type="journal article" date="2012" name="Eukaryot. Cell">
        <title>Draft genome sequence of Wickerhamomyces ciferrii NRRL Y-1031 F-60-10.</title>
        <authorList>
            <person name="Schneider J."/>
            <person name="Andrea H."/>
            <person name="Blom J."/>
            <person name="Jaenicke S."/>
            <person name="Ruckert C."/>
            <person name="Schorsch C."/>
            <person name="Szczepanowski R."/>
            <person name="Farwick M."/>
            <person name="Goesmann A."/>
            <person name="Puhler A."/>
            <person name="Schaffer S."/>
            <person name="Tauch A."/>
            <person name="Kohler T."/>
            <person name="Brinkrolf K."/>
        </authorList>
    </citation>
    <scope>NUCLEOTIDE SEQUENCE [LARGE SCALE GENOMIC DNA]</scope>
    <source>
        <strain evidence="5">ATCC 14091 / BCRC 22168 / CBS 111 / JCM 3599 / NBRC 0793 / NRRL Y-1031 F-60-10</strain>
    </source>
</reference>
<gene>
    <name evidence="4" type="ORF">BN7_4666</name>
</gene>
<feature type="compositionally biased region" description="Acidic residues" evidence="1">
    <location>
        <begin position="352"/>
        <end position="361"/>
    </location>
</feature>
<protein>
    <submittedName>
        <fullName evidence="4">Mitochondrial tumor suppressor 1</fullName>
    </submittedName>
</protein>
<feature type="compositionally biased region" description="Basic and acidic residues" evidence="1">
    <location>
        <begin position="409"/>
        <end position="427"/>
    </location>
</feature>
<feature type="region of interest" description="Disordered" evidence="1">
    <location>
        <begin position="351"/>
        <end position="519"/>
    </location>
</feature>
<feature type="compositionally biased region" description="Basic and acidic residues" evidence="1">
    <location>
        <begin position="382"/>
        <end position="391"/>
    </location>
</feature>
<feature type="chain" id="PRO_5003834544" evidence="2">
    <location>
        <begin position="19"/>
        <end position="519"/>
    </location>
</feature>
<dbReference type="Proteomes" id="UP000009328">
    <property type="component" value="Unassembled WGS sequence"/>
</dbReference>
<keyword evidence="2" id="KW-0732">Signal</keyword>
<feature type="compositionally biased region" description="Basic residues" evidence="1">
    <location>
        <begin position="478"/>
        <end position="492"/>
    </location>
</feature>
<keyword evidence="5" id="KW-1185">Reference proteome</keyword>
<dbReference type="STRING" id="1206466.K0KVA0"/>
<evidence type="ECO:0000256" key="1">
    <source>
        <dbReference type="SAM" id="MobiDB-lite"/>
    </source>
</evidence>
<evidence type="ECO:0000313" key="4">
    <source>
        <dbReference type="EMBL" id="CCH45088.1"/>
    </source>
</evidence>
<dbReference type="HOGENOM" id="CLU_524980_0_0_1"/>
<proteinExistence type="predicted"/>
<dbReference type="Pfam" id="PF13883">
    <property type="entry name" value="CREG_beta-barrel"/>
    <property type="match status" value="1"/>
</dbReference>
<name>K0KVA0_WICCF</name>
<dbReference type="InterPro" id="IPR012349">
    <property type="entry name" value="Split_barrel_FMN-bd"/>
</dbReference>
<evidence type="ECO:0000256" key="2">
    <source>
        <dbReference type="SAM" id="SignalP"/>
    </source>
</evidence>
<dbReference type="eggNOG" id="ENOG502RDU8">
    <property type="taxonomic scope" value="Eukaryota"/>
</dbReference>
<feature type="compositionally biased region" description="Basic and acidic residues" evidence="1">
    <location>
        <begin position="493"/>
        <end position="505"/>
    </location>
</feature>
<evidence type="ECO:0000259" key="3">
    <source>
        <dbReference type="Pfam" id="PF13883"/>
    </source>
</evidence>
<feature type="compositionally biased region" description="Basic residues" evidence="1">
    <location>
        <begin position="392"/>
        <end position="408"/>
    </location>
</feature>
<dbReference type="PANTHER" id="PTHR37273">
    <property type="entry name" value="CHROMOSOME 8, WHOLE GENOME SHOTGUN SEQUENCE"/>
    <property type="match status" value="1"/>
</dbReference>
<dbReference type="EMBL" id="CAIF01000179">
    <property type="protein sequence ID" value="CCH45088.1"/>
    <property type="molecule type" value="Genomic_DNA"/>
</dbReference>
<dbReference type="AlphaFoldDB" id="K0KVA0"/>
<feature type="domain" description="CREG-like beta-barrel" evidence="3">
    <location>
        <begin position="25"/>
        <end position="198"/>
    </location>
</feature>